<organism evidence="5 6">
    <name type="scientific">Pigmentiphaga litoralis</name>
    <dbReference type="NCBI Taxonomy" id="516702"/>
    <lineage>
        <taxon>Bacteria</taxon>
        <taxon>Pseudomonadati</taxon>
        <taxon>Pseudomonadota</taxon>
        <taxon>Betaproteobacteria</taxon>
        <taxon>Burkholderiales</taxon>
        <taxon>Alcaligenaceae</taxon>
        <taxon>Pigmentiphaga</taxon>
    </lineage>
</organism>
<evidence type="ECO:0000259" key="4">
    <source>
        <dbReference type="Pfam" id="PF01048"/>
    </source>
</evidence>
<comment type="similarity">
    <text evidence="3">Belongs to the PNP/MTAP phosphorylase family. MTAP subfamily.</text>
</comment>
<feature type="site" description="Important for substrate specificity" evidence="3">
    <location>
        <position position="222"/>
    </location>
</feature>
<dbReference type="PANTHER" id="PTHR42679:SF2">
    <property type="entry name" value="S-METHYL-5'-THIOADENOSINE PHOSPHORYLASE"/>
    <property type="match status" value="1"/>
</dbReference>
<keyword evidence="2 3" id="KW-0808">Transferase</keyword>
<comment type="function">
    <text evidence="3">Purine nucleoside phosphorylase which is highly specific for 6-oxopurine nucleosides. Cleaves guanosine or inosine to respective bases and sugar-1-phosphate molecules. Involved in purine salvage.</text>
</comment>
<evidence type="ECO:0000256" key="1">
    <source>
        <dbReference type="ARBA" id="ARBA00022676"/>
    </source>
</evidence>
<feature type="binding site" evidence="3">
    <location>
        <begin position="51"/>
        <end position="52"/>
    </location>
    <ligand>
        <name>phosphate</name>
        <dbReference type="ChEBI" id="CHEBI:43474"/>
    </ligand>
</feature>
<dbReference type="InterPro" id="IPR010044">
    <property type="entry name" value="MTAP"/>
</dbReference>
<comment type="catalytic activity">
    <reaction evidence="3">
        <text>a purine D-ribonucleoside + phosphate = a purine nucleobase + alpha-D-ribose 1-phosphate</text>
        <dbReference type="Rhea" id="RHEA:19805"/>
        <dbReference type="ChEBI" id="CHEBI:26386"/>
        <dbReference type="ChEBI" id="CHEBI:43474"/>
        <dbReference type="ChEBI" id="CHEBI:57720"/>
        <dbReference type="ChEBI" id="CHEBI:142355"/>
        <dbReference type="EC" id="2.4.2.1"/>
    </reaction>
</comment>
<comment type="caution">
    <text evidence="3">Lacks conserved residue(s) required for the propagation of feature annotation.</text>
</comment>
<keyword evidence="1 3" id="KW-0328">Glycosyltransferase</keyword>
<accession>A0A7Y9IWF4</accession>
<feature type="binding site" evidence="3">
    <location>
        <begin position="208"/>
        <end position="210"/>
    </location>
    <ligand>
        <name>substrate</name>
    </ligand>
</feature>
<dbReference type="GO" id="GO:0017061">
    <property type="term" value="F:S-methyl-5-thioadenosine phosphorylase activity"/>
    <property type="evidence" value="ECO:0007669"/>
    <property type="project" value="InterPro"/>
</dbReference>
<dbReference type="SUPFAM" id="SSF53167">
    <property type="entry name" value="Purine and uridine phosphorylases"/>
    <property type="match status" value="1"/>
</dbReference>
<comment type="caution">
    <text evidence="5">The sequence shown here is derived from an EMBL/GenBank/DDBJ whole genome shotgun (WGS) entry which is preliminary data.</text>
</comment>
<feature type="binding site" evidence="3">
    <location>
        <position position="8"/>
    </location>
    <ligand>
        <name>phosphate</name>
        <dbReference type="ChEBI" id="CHEBI:43474"/>
    </ligand>
</feature>
<gene>
    <name evidence="5" type="ORF">FHW18_003612</name>
</gene>
<name>A0A7Y9IWF4_9BURK</name>
<comment type="pathway">
    <text evidence="3">Purine metabolism; purine nucleoside salvage.</text>
</comment>
<dbReference type="Gene3D" id="3.40.50.1580">
    <property type="entry name" value="Nucleoside phosphorylase domain"/>
    <property type="match status" value="1"/>
</dbReference>
<evidence type="ECO:0000313" key="6">
    <source>
        <dbReference type="Proteomes" id="UP000542125"/>
    </source>
</evidence>
<dbReference type="NCBIfam" id="NF006599">
    <property type="entry name" value="PRK09136.1"/>
    <property type="match status" value="1"/>
</dbReference>
<evidence type="ECO:0000313" key="5">
    <source>
        <dbReference type="EMBL" id="NYE84341.1"/>
    </source>
</evidence>
<evidence type="ECO:0000256" key="2">
    <source>
        <dbReference type="ARBA" id="ARBA00022679"/>
    </source>
</evidence>
<keyword evidence="3" id="KW-0660">Purine salvage</keyword>
<comment type="miscellaneous">
    <text evidence="3">Although this enzyme belongs to the family of MTA phosphorylases based on sequence homology, it has been shown that conserved amino acid substitutions in the substrate binding pocket convert the substrate specificity of this enzyme from 6-aminopurines to 6-oxopurines.</text>
</comment>
<dbReference type="Proteomes" id="UP000542125">
    <property type="component" value="Unassembled WGS sequence"/>
</dbReference>
<protein>
    <recommendedName>
        <fullName evidence="3">Probable 6-oxopurine nucleoside phosphorylase</fullName>
        <ecNumber evidence="3">2.4.2.1</ecNumber>
    </recommendedName>
    <alternativeName>
        <fullName evidence="3">Purine nucleoside phosphorylase</fullName>
        <shortName evidence="3">PNP</shortName>
    </alternativeName>
</protein>
<sequence length="248" mass="26480">MQAIIGGTGLYQLTGLTVTRRQVVRTPYGEPSGALTYGRIGDSDEIVFLARHGYGHTLAPHRINYRANLWALHEVGVRRIVSVATVGGIGDGYTPGRIVVPDQIIDYTHDRLHTFFEGGDQPVAHADMTLPYGAEMRADLLTAAEAAGIDVRDGGTYGCTQGPRLETAAEIRRMARDGCDVVGMTGMPEAALARELELDYGALCLITNDAAGQGASTGTISLDEIRNTVETTMQGIHAILGSLVNLKD</sequence>
<dbReference type="InterPro" id="IPR000845">
    <property type="entry name" value="Nucleoside_phosphorylase_d"/>
</dbReference>
<dbReference type="InterPro" id="IPR035994">
    <property type="entry name" value="Nucleoside_phosphorylase_sf"/>
</dbReference>
<comment type="subunit">
    <text evidence="3">Homohexamer. Dimer of a homotrimer.</text>
</comment>
<feature type="binding site" evidence="3">
    <location>
        <position position="185"/>
    </location>
    <ligand>
        <name>phosphate</name>
        <dbReference type="ChEBI" id="CHEBI:43474"/>
    </ligand>
</feature>
<dbReference type="GO" id="GO:0005829">
    <property type="term" value="C:cytosol"/>
    <property type="evidence" value="ECO:0007669"/>
    <property type="project" value="TreeGrafter"/>
</dbReference>
<dbReference type="UniPathway" id="UPA00606"/>
<dbReference type="PANTHER" id="PTHR42679">
    <property type="entry name" value="S-METHYL-5'-THIOADENOSINE PHOSPHORYLASE"/>
    <property type="match status" value="1"/>
</dbReference>
<feature type="binding site" evidence="3">
    <location>
        <position position="184"/>
    </location>
    <ligand>
        <name>substrate</name>
    </ligand>
</feature>
<dbReference type="EC" id="2.4.2.1" evidence="3"/>
<dbReference type="HAMAP" id="MF_01963">
    <property type="entry name" value="MTAP"/>
    <property type="match status" value="1"/>
</dbReference>
<evidence type="ECO:0000256" key="3">
    <source>
        <dbReference type="HAMAP-Rule" id="MF_01963"/>
    </source>
</evidence>
<dbReference type="RefSeq" id="WP_179588036.1">
    <property type="nucleotide sequence ID" value="NZ_JACBYR010000001.1"/>
</dbReference>
<feature type="site" description="Important for substrate specificity" evidence="3">
    <location>
        <position position="166"/>
    </location>
</feature>
<keyword evidence="6" id="KW-1185">Reference proteome</keyword>
<reference evidence="5 6" key="1">
    <citation type="submission" date="2020-07" db="EMBL/GenBank/DDBJ databases">
        <title>Genomic Encyclopedia of Type Strains, Phase IV (KMG-V): Genome sequencing to study the core and pangenomes of soil and plant-associated prokaryotes.</title>
        <authorList>
            <person name="Whitman W."/>
        </authorList>
    </citation>
    <scope>NUCLEOTIDE SEQUENCE [LARGE SCALE GENOMIC DNA]</scope>
    <source>
        <strain evidence="5 6">SAS40</strain>
    </source>
</reference>
<dbReference type="CDD" id="cd09010">
    <property type="entry name" value="MTAP_SsMTAPII_like_MTIP"/>
    <property type="match status" value="1"/>
</dbReference>
<dbReference type="GO" id="GO:0006166">
    <property type="term" value="P:purine ribonucleoside salvage"/>
    <property type="evidence" value="ECO:0007669"/>
    <property type="project" value="UniProtKB-UniRule"/>
</dbReference>
<dbReference type="EMBL" id="JACBYR010000001">
    <property type="protein sequence ID" value="NYE84341.1"/>
    <property type="molecule type" value="Genomic_DNA"/>
</dbReference>
<proteinExistence type="inferred from homology"/>
<dbReference type="AlphaFoldDB" id="A0A7Y9IWF4"/>
<dbReference type="Pfam" id="PF01048">
    <property type="entry name" value="PNP_UDP_1"/>
    <property type="match status" value="1"/>
</dbReference>
<dbReference type="GO" id="GO:0019509">
    <property type="term" value="P:L-methionine salvage from methylthioadenosine"/>
    <property type="evidence" value="ECO:0007669"/>
    <property type="project" value="TreeGrafter"/>
</dbReference>
<feature type="domain" description="Nucleoside phosphorylase" evidence="4">
    <location>
        <begin position="3"/>
        <end position="238"/>
    </location>
</feature>